<protein>
    <submittedName>
        <fullName evidence="2">Uncharacterized protein</fullName>
    </submittedName>
</protein>
<sequence>MKFTCLALVLLLVVSPVFTDFDFRNLLDYHNFGFGFYFGKEDGGMNGDFSKGGNIIGKNGRINPPKPPAEIYAIRYPIYYNLGHIYRTRGRYSSSYSSDYINEYSNSYSDG</sequence>
<dbReference type="EMBL" id="JARKIK010000005">
    <property type="protein sequence ID" value="KAK8751929.1"/>
    <property type="molecule type" value="Genomic_DNA"/>
</dbReference>
<accession>A0AAW0YG64</accession>
<name>A0AAW0YG64_CHEQU</name>
<reference evidence="2 3" key="1">
    <citation type="journal article" date="2024" name="BMC Genomics">
        <title>Genome assembly of redclaw crayfish (Cherax quadricarinatus) provides insights into its immune adaptation and hypoxia tolerance.</title>
        <authorList>
            <person name="Liu Z."/>
            <person name="Zheng J."/>
            <person name="Li H."/>
            <person name="Fang K."/>
            <person name="Wang S."/>
            <person name="He J."/>
            <person name="Zhou D."/>
            <person name="Weng S."/>
            <person name="Chi M."/>
            <person name="Gu Z."/>
            <person name="He J."/>
            <person name="Li F."/>
            <person name="Wang M."/>
        </authorList>
    </citation>
    <scope>NUCLEOTIDE SEQUENCE [LARGE SCALE GENOMIC DNA]</scope>
    <source>
        <strain evidence="2">ZL_2023a</strain>
    </source>
</reference>
<reference evidence="2" key="2">
    <citation type="submission" date="2024-01" db="EMBL/GenBank/DDBJ databases">
        <authorList>
            <person name="He J."/>
            <person name="Wang M."/>
            <person name="Zheng J."/>
            <person name="Liu Z."/>
        </authorList>
    </citation>
    <scope>NUCLEOTIDE SEQUENCE</scope>
    <source>
        <strain evidence="2">ZL_2023a</strain>
        <tissue evidence="2">Muscle</tissue>
    </source>
</reference>
<dbReference type="AlphaFoldDB" id="A0AAW0YG64"/>
<feature type="chain" id="PRO_5044717544" evidence="1">
    <location>
        <begin position="20"/>
        <end position="111"/>
    </location>
</feature>
<evidence type="ECO:0000256" key="1">
    <source>
        <dbReference type="SAM" id="SignalP"/>
    </source>
</evidence>
<organism evidence="2 3">
    <name type="scientific">Cherax quadricarinatus</name>
    <name type="common">Australian red claw crayfish</name>
    <dbReference type="NCBI Taxonomy" id="27406"/>
    <lineage>
        <taxon>Eukaryota</taxon>
        <taxon>Metazoa</taxon>
        <taxon>Ecdysozoa</taxon>
        <taxon>Arthropoda</taxon>
        <taxon>Crustacea</taxon>
        <taxon>Multicrustacea</taxon>
        <taxon>Malacostraca</taxon>
        <taxon>Eumalacostraca</taxon>
        <taxon>Eucarida</taxon>
        <taxon>Decapoda</taxon>
        <taxon>Pleocyemata</taxon>
        <taxon>Astacidea</taxon>
        <taxon>Parastacoidea</taxon>
        <taxon>Parastacidae</taxon>
        <taxon>Cherax</taxon>
    </lineage>
</organism>
<feature type="signal peptide" evidence="1">
    <location>
        <begin position="1"/>
        <end position="19"/>
    </location>
</feature>
<proteinExistence type="predicted"/>
<comment type="caution">
    <text evidence="2">The sequence shown here is derived from an EMBL/GenBank/DDBJ whole genome shotgun (WGS) entry which is preliminary data.</text>
</comment>
<evidence type="ECO:0000313" key="2">
    <source>
        <dbReference type="EMBL" id="KAK8751929.1"/>
    </source>
</evidence>
<dbReference type="EMBL" id="JARKIK010000005">
    <property type="protein sequence ID" value="KAK8751928.1"/>
    <property type="molecule type" value="Genomic_DNA"/>
</dbReference>
<gene>
    <name evidence="2" type="ORF">OTU49_011068</name>
</gene>
<dbReference type="Proteomes" id="UP001445076">
    <property type="component" value="Unassembled WGS sequence"/>
</dbReference>
<keyword evidence="1" id="KW-0732">Signal</keyword>
<evidence type="ECO:0000313" key="3">
    <source>
        <dbReference type="Proteomes" id="UP001445076"/>
    </source>
</evidence>
<keyword evidence="3" id="KW-1185">Reference proteome</keyword>